<keyword evidence="14 21" id="KW-0175">Coiled coil</keyword>
<dbReference type="GO" id="GO:0005813">
    <property type="term" value="C:centrosome"/>
    <property type="evidence" value="ECO:0007669"/>
    <property type="project" value="UniProtKB-SubCell"/>
</dbReference>
<keyword evidence="17" id="KW-0131">Cell cycle</keyword>
<keyword evidence="13" id="KW-0832">Ubl conjugation</keyword>
<sequence>MAKERCLKKSFQDSLEDMKRRVKERRNKNLAEVGRRKSFLAAPGPTSTNTSTLLKNYQDNNRMLVLALENEKSKVREAQEIILQLRKECYYLASELFALREKFALPAGGVTQNQEIYPSGMDPCSDNHSWGLFVKNLPQAPLKETGLPGQRESFQIEEQIAAVSRDTPGFDLASGTPPETLQSPHFCLRDVTNVTLPPVTTAKRLSLSPEKSKTSPATSLPKRRCTASVNYKEPTLASKLRRGDPFTDLGFLDSPIFKQKRDSRQHSKKRVKQIQ</sequence>
<dbReference type="AlphaFoldDB" id="A0A1U7T717"/>
<dbReference type="GO" id="GO:0051301">
    <property type="term" value="P:cell division"/>
    <property type="evidence" value="ECO:0007669"/>
    <property type="project" value="UniProtKB-KW"/>
</dbReference>
<evidence type="ECO:0000256" key="19">
    <source>
        <dbReference type="ARBA" id="ARBA00074224"/>
    </source>
</evidence>
<dbReference type="GO" id="GO:0010457">
    <property type="term" value="P:centriole-centriole cohesion"/>
    <property type="evidence" value="ECO:0007669"/>
    <property type="project" value="UniProtKB-ARBA"/>
</dbReference>
<keyword evidence="11" id="KW-0159">Chromosome partition</keyword>
<dbReference type="PANTHER" id="PTHR21577:SF3">
    <property type="entry name" value="SHUGOSHIN 1-RELATED"/>
    <property type="match status" value="1"/>
</dbReference>
<keyword evidence="8" id="KW-0597">Phosphoprotein</keyword>
<evidence type="ECO:0000256" key="20">
    <source>
        <dbReference type="ARBA" id="ARBA00083289"/>
    </source>
</evidence>
<dbReference type="GeneID" id="103260009"/>
<evidence type="ECO:0000256" key="11">
    <source>
        <dbReference type="ARBA" id="ARBA00022829"/>
    </source>
</evidence>
<dbReference type="InterPro" id="IPR038889">
    <property type="entry name" value="Shugoshin1/2"/>
</dbReference>
<keyword evidence="6" id="KW-0158">Chromosome</keyword>
<evidence type="ECO:0000256" key="8">
    <source>
        <dbReference type="ARBA" id="ARBA00022553"/>
    </source>
</evidence>
<dbReference type="FunFam" id="1.20.5.730:FF:000004">
    <property type="entry name" value="SGO1 isoform 1"/>
    <property type="match status" value="1"/>
</dbReference>
<comment type="similarity">
    <text evidence="5">Belongs to the shugoshin family.</text>
</comment>
<evidence type="ECO:0000256" key="5">
    <source>
        <dbReference type="ARBA" id="ARBA00010845"/>
    </source>
</evidence>
<evidence type="ECO:0000256" key="16">
    <source>
        <dbReference type="ARBA" id="ARBA00023242"/>
    </source>
</evidence>
<evidence type="ECO:0000259" key="24">
    <source>
        <dbReference type="Pfam" id="PF07558"/>
    </source>
</evidence>
<comment type="subcellular location">
    <subcellularLocation>
        <location evidence="3">Chromosome</location>
        <location evidence="3">Centromere</location>
        <location evidence="3">Kinetochore</location>
    </subcellularLocation>
    <subcellularLocation>
        <location evidence="1">Cytoplasm</location>
        <location evidence="1">Cytoskeleton</location>
        <location evidence="1">Microtubule organizing center</location>
        <location evidence="1">Centrosome</location>
    </subcellularLocation>
    <subcellularLocation>
        <location evidence="4">Cytoplasm</location>
        <location evidence="4">Cytoskeleton</location>
        <location evidence="4">Spindle pole</location>
    </subcellularLocation>
    <subcellularLocation>
        <location evidence="2">Nucleus speckle</location>
    </subcellularLocation>
</comment>
<evidence type="ECO:0000256" key="15">
    <source>
        <dbReference type="ARBA" id="ARBA00023212"/>
    </source>
</evidence>
<dbReference type="Proteomes" id="UP000189704">
    <property type="component" value="Unplaced"/>
</dbReference>
<evidence type="ECO:0000256" key="13">
    <source>
        <dbReference type="ARBA" id="ARBA00022843"/>
    </source>
</evidence>
<feature type="region of interest" description="Disordered" evidence="22">
    <location>
        <begin position="202"/>
        <end position="226"/>
    </location>
</feature>
<keyword evidence="9" id="KW-0132">Cell division</keyword>
<reference evidence="26" key="1">
    <citation type="submission" date="2025-08" db="UniProtKB">
        <authorList>
            <consortium name="RefSeq"/>
        </authorList>
    </citation>
    <scope>IDENTIFICATION</scope>
</reference>
<dbReference type="OrthoDB" id="9901374at2759"/>
<evidence type="ECO:0000256" key="10">
    <source>
        <dbReference type="ARBA" id="ARBA00022776"/>
    </source>
</evidence>
<dbReference type="PANTHER" id="PTHR21577">
    <property type="entry name" value="SHUGOSHIN"/>
    <property type="match status" value="1"/>
</dbReference>
<dbReference type="Pfam" id="PF07558">
    <property type="entry name" value="Shugoshin_N"/>
    <property type="match status" value="1"/>
</dbReference>
<dbReference type="GO" id="GO:0000922">
    <property type="term" value="C:spindle pole"/>
    <property type="evidence" value="ECO:0007669"/>
    <property type="project" value="UniProtKB-SubCell"/>
</dbReference>
<organism evidence="25 26">
    <name type="scientific">Carlito syrichta</name>
    <name type="common">Philippine tarsier</name>
    <name type="synonym">Tarsius syrichta</name>
    <dbReference type="NCBI Taxonomy" id="1868482"/>
    <lineage>
        <taxon>Eukaryota</taxon>
        <taxon>Metazoa</taxon>
        <taxon>Chordata</taxon>
        <taxon>Craniata</taxon>
        <taxon>Vertebrata</taxon>
        <taxon>Euteleostomi</taxon>
        <taxon>Mammalia</taxon>
        <taxon>Eutheria</taxon>
        <taxon>Euarchontoglires</taxon>
        <taxon>Primates</taxon>
        <taxon>Haplorrhini</taxon>
        <taxon>Tarsiiformes</taxon>
        <taxon>Tarsiidae</taxon>
        <taxon>Carlito</taxon>
    </lineage>
</organism>
<evidence type="ECO:0000256" key="1">
    <source>
        <dbReference type="ARBA" id="ARBA00004300"/>
    </source>
</evidence>
<dbReference type="GO" id="GO:0045132">
    <property type="term" value="P:meiotic chromosome segregation"/>
    <property type="evidence" value="ECO:0007669"/>
    <property type="project" value="InterPro"/>
</dbReference>
<evidence type="ECO:0000256" key="21">
    <source>
        <dbReference type="SAM" id="Coils"/>
    </source>
</evidence>
<evidence type="ECO:0000256" key="14">
    <source>
        <dbReference type="ARBA" id="ARBA00023054"/>
    </source>
</evidence>
<feature type="domain" description="Shugoshin N-terminal coiled-coil" evidence="24">
    <location>
        <begin position="22"/>
        <end position="66"/>
    </location>
</feature>
<evidence type="ECO:0000256" key="2">
    <source>
        <dbReference type="ARBA" id="ARBA00004324"/>
    </source>
</evidence>
<accession>A0A1U7T717</accession>
<dbReference type="GO" id="GO:0000776">
    <property type="term" value="C:kinetochore"/>
    <property type="evidence" value="ECO:0007669"/>
    <property type="project" value="UniProtKB-KW"/>
</dbReference>
<feature type="domain" description="Shugoshin C-terminal" evidence="23">
    <location>
        <begin position="221"/>
        <end position="242"/>
    </location>
</feature>
<evidence type="ECO:0000256" key="9">
    <source>
        <dbReference type="ARBA" id="ARBA00022618"/>
    </source>
</evidence>
<evidence type="ECO:0000256" key="4">
    <source>
        <dbReference type="ARBA" id="ARBA00004647"/>
    </source>
</evidence>
<evidence type="ECO:0000256" key="7">
    <source>
        <dbReference type="ARBA" id="ARBA00022490"/>
    </source>
</evidence>
<feature type="coiled-coil region" evidence="21">
    <location>
        <begin position="54"/>
        <end position="88"/>
    </location>
</feature>
<evidence type="ECO:0000313" key="26">
    <source>
        <dbReference type="RefSeq" id="XP_008055839.1"/>
    </source>
</evidence>
<keyword evidence="16" id="KW-0539">Nucleus</keyword>
<evidence type="ECO:0000256" key="3">
    <source>
        <dbReference type="ARBA" id="ARBA00004629"/>
    </source>
</evidence>
<dbReference type="KEGG" id="csyr:103260009"/>
<keyword evidence="7" id="KW-0963">Cytoplasm</keyword>
<dbReference type="InterPro" id="IPR011516">
    <property type="entry name" value="Shugoshin_N"/>
</dbReference>
<dbReference type="GO" id="GO:0016607">
    <property type="term" value="C:nuclear speck"/>
    <property type="evidence" value="ECO:0007669"/>
    <property type="project" value="UniProtKB-SubCell"/>
</dbReference>
<gene>
    <name evidence="26" type="primary">SGO1</name>
</gene>
<keyword evidence="15" id="KW-0206">Cytoskeleton</keyword>
<protein>
    <recommendedName>
        <fullName evidence="19">Shugoshin 1</fullName>
    </recommendedName>
    <alternativeName>
        <fullName evidence="20">Shugoshin-like 1</fullName>
    </alternativeName>
</protein>
<proteinExistence type="inferred from homology"/>
<keyword evidence="25" id="KW-1185">Reference proteome</keyword>
<keyword evidence="18" id="KW-0137">Centromere</keyword>
<evidence type="ECO:0000259" key="23">
    <source>
        <dbReference type="Pfam" id="PF07557"/>
    </source>
</evidence>
<evidence type="ECO:0000256" key="6">
    <source>
        <dbReference type="ARBA" id="ARBA00022454"/>
    </source>
</evidence>
<keyword evidence="12" id="KW-0995">Kinetochore</keyword>
<keyword evidence="10" id="KW-0498">Mitosis</keyword>
<dbReference type="Gene3D" id="1.20.5.730">
    <property type="entry name" value="Single helix bin"/>
    <property type="match status" value="1"/>
</dbReference>
<evidence type="ECO:0000256" key="17">
    <source>
        <dbReference type="ARBA" id="ARBA00023306"/>
    </source>
</evidence>
<evidence type="ECO:0000313" key="25">
    <source>
        <dbReference type="Proteomes" id="UP000189704"/>
    </source>
</evidence>
<evidence type="ECO:0000256" key="22">
    <source>
        <dbReference type="SAM" id="MobiDB-lite"/>
    </source>
</evidence>
<evidence type="ECO:0000256" key="18">
    <source>
        <dbReference type="ARBA" id="ARBA00023328"/>
    </source>
</evidence>
<name>A0A1U7T717_CARSF</name>
<dbReference type="Pfam" id="PF07557">
    <property type="entry name" value="Shugoshin_C"/>
    <property type="match status" value="1"/>
</dbReference>
<dbReference type="InterPro" id="IPR011515">
    <property type="entry name" value="Shugoshin_C"/>
</dbReference>
<evidence type="ECO:0000256" key="12">
    <source>
        <dbReference type="ARBA" id="ARBA00022838"/>
    </source>
</evidence>
<dbReference type="CTD" id="151648"/>
<dbReference type="RefSeq" id="XP_008055839.1">
    <property type="nucleotide sequence ID" value="XM_008057648.1"/>
</dbReference>